<dbReference type="OrthoDB" id="3253907at2759"/>
<evidence type="ECO:0000313" key="1">
    <source>
        <dbReference type="EMBL" id="KIY53220.1"/>
    </source>
</evidence>
<dbReference type="AlphaFoldDB" id="A0A0D7AN00"/>
<reference evidence="1 2" key="1">
    <citation type="journal article" date="2015" name="Fungal Genet. Biol.">
        <title>Evolution of novel wood decay mechanisms in Agaricales revealed by the genome sequences of Fistulina hepatica and Cylindrobasidium torrendii.</title>
        <authorList>
            <person name="Floudas D."/>
            <person name="Held B.W."/>
            <person name="Riley R."/>
            <person name="Nagy L.G."/>
            <person name="Koehler G."/>
            <person name="Ransdell A.S."/>
            <person name="Younus H."/>
            <person name="Chow J."/>
            <person name="Chiniquy J."/>
            <person name="Lipzen A."/>
            <person name="Tritt A."/>
            <person name="Sun H."/>
            <person name="Haridas S."/>
            <person name="LaButti K."/>
            <person name="Ohm R.A."/>
            <person name="Kues U."/>
            <person name="Blanchette R.A."/>
            <person name="Grigoriev I.V."/>
            <person name="Minto R.E."/>
            <person name="Hibbett D.S."/>
        </authorList>
    </citation>
    <scope>NUCLEOTIDE SEQUENCE [LARGE SCALE GENOMIC DNA]</scope>
    <source>
        <strain evidence="1 2">ATCC 64428</strain>
    </source>
</reference>
<sequence length="110" mass="12907">MRQRTMHIIWVLRCERRILKYICNNDDEEEWQSASEIKARWLVLIDARLELDRVMTSRSKFGRRGIRMETVLSSWSGVLYQGKNLPKDWIVGPRVLVGSSARSCEAALNR</sequence>
<proteinExistence type="predicted"/>
<accession>A0A0D7AN00</accession>
<dbReference type="EMBL" id="KN881627">
    <property type="protein sequence ID" value="KIY53220.1"/>
    <property type="molecule type" value="Genomic_DNA"/>
</dbReference>
<protein>
    <submittedName>
        <fullName evidence="1">Uncharacterized protein</fullName>
    </submittedName>
</protein>
<evidence type="ECO:0000313" key="2">
    <source>
        <dbReference type="Proteomes" id="UP000054144"/>
    </source>
</evidence>
<organism evidence="1 2">
    <name type="scientific">Fistulina hepatica ATCC 64428</name>
    <dbReference type="NCBI Taxonomy" id="1128425"/>
    <lineage>
        <taxon>Eukaryota</taxon>
        <taxon>Fungi</taxon>
        <taxon>Dikarya</taxon>
        <taxon>Basidiomycota</taxon>
        <taxon>Agaricomycotina</taxon>
        <taxon>Agaricomycetes</taxon>
        <taxon>Agaricomycetidae</taxon>
        <taxon>Agaricales</taxon>
        <taxon>Fistulinaceae</taxon>
        <taxon>Fistulina</taxon>
    </lineage>
</organism>
<dbReference type="Proteomes" id="UP000054144">
    <property type="component" value="Unassembled WGS sequence"/>
</dbReference>
<name>A0A0D7AN00_9AGAR</name>
<keyword evidence="2" id="KW-1185">Reference proteome</keyword>
<gene>
    <name evidence="1" type="ORF">FISHEDRAFT_33582</name>
</gene>